<feature type="repeat" description="PPR" evidence="3">
    <location>
        <begin position="482"/>
        <end position="512"/>
    </location>
</feature>
<dbReference type="NCBIfam" id="TIGR00756">
    <property type="entry name" value="PPR"/>
    <property type="match status" value="5"/>
</dbReference>
<dbReference type="InterPro" id="IPR046960">
    <property type="entry name" value="PPR_At4g14850-like_plant"/>
</dbReference>
<dbReference type="AlphaFoldDB" id="A0A6J1A320"/>
<dbReference type="Proteomes" id="UP000504621">
    <property type="component" value="Unplaced"/>
</dbReference>
<keyword evidence="4" id="KW-1185">Reference proteome</keyword>
<dbReference type="GO" id="GO:0009451">
    <property type="term" value="P:RNA modification"/>
    <property type="evidence" value="ECO:0007669"/>
    <property type="project" value="InterPro"/>
</dbReference>
<organism evidence="4 5">
    <name type="scientific">Herrania umbratica</name>
    <dbReference type="NCBI Taxonomy" id="108875"/>
    <lineage>
        <taxon>Eukaryota</taxon>
        <taxon>Viridiplantae</taxon>
        <taxon>Streptophyta</taxon>
        <taxon>Embryophyta</taxon>
        <taxon>Tracheophyta</taxon>
        <taxon>Spermatophyta</taxon>
        <taxon>Magnoliopsida</taxon>
        <taxon>eudicotyledons</taxon>
        <taxon>Gunneridae</taxon>
        <taxon>Pentapetalae</taxon>
        <taxon>rosids</taxon>
        <taxon>malvids</taxon>
        <taxon>Malvales</taxon>
        <taxon>Malvaceae</taxon>
        <taxon>Byttnerioideae</taxon>
        <taxon>Herrania</taxon>
    </lineage>
</organism>
<dbReference type="RefSeq" id="XP_021281161.1">
    <property type="nucleotide sequence ID" value="XM_021425486.1"/>
</dbReference>
<dbReference type="Pfam" id="PF01535">
    <property type="entry name" value="PPR"/>
    <property type="match status" value="4"/>
</dbReference>
<dbReference type="Gene3D" id="3.40.50.1820">
    <property type="entry name" value="alpha/beta hydrolase"/>
    <property type="match status" value="1"/>
</dbReference>
<sequence length="897" mass="101285">MASLSQSTTFLLIIFFFIFILIPITHAIPFIVLHGISDKCSNRGITEFTELLSDWSDSQGYCVEIGDGSWDSWTMPLLEQTSIACEKVKNMTELSEGYNIVGLSQGNMIGRGIIEFCDGGPPVKNFISLAGPHAGTASIPFCGSALICILLDSLIKLEIYSNYVQEHLAPSGYLKIPTDLTDYLKGCRFLPKLNNEIKGTRNSTYKERFASLQNLVLIMFEDDTVLIPKETSWFGYYPDGCFDPVLPAQETKLYKEDWIGLKTLDEAGKVKFINVSGNHLQISKSDMKKYILPYLEDQASTEQTVTQSSSYQWLSGLWYSFKENTKSTLLQIHAFMLRHSIETNLNLFTKFITACASLSSLSAVCHARRLFDVRPHENDTYLCNAMIKAHLGVNQFAQSFTLYKDLGRDEEGFVPNKITFLTLAKSCALNMAIWEGLQIHNHVIKFGFCLDLYVSTALLDMYAKLGIMFSARKVFEEMPERSLVSWTALICGYAKAGDMERAKELLDEMPEKEDSVLYNAMIDGYVKLGDLDSARNLFNQMQDRNVISWTSMINGYCNSGDVESARLLFDSMPEKNLVSWNAMIGGYCQNKQPHEALKLFHEMQSSTFFEPDKVTIVSILPAIADLGALDLGEWVHHFVQRKKLDKAINVCTALVDMYAKCGEINKAKIIFYEMSEKEIASWNALINGYAVNGCAKEALQVFLEMRNERVMPNDVTMIGVLSACNHAGLVEEGKRWFKAMAEFGITPKIEHYGCMADLLGRAGCVEEAEKLIEGMPYEVNGIILTSLLFAYGSSNNVKRAERVLNKLVHMEPTNRGCYVVLRNLYATEKRWEDVEEIRELMRRNGARKEAGCSVIEVDRRVLEFVSGDRVHPKWQLMQSVLQQLWMHMRGQPDKSAA</sequence>
<evidence type="ECO:0000256" key="2">
    <source>
        <dbReference type="ARBA" id="ARBA00022737"/>
    </source>
</evidence>
<dbReference type="PROSITE" id="PS51375">
    <property type="entry name" value="PPR"/>
    <property type="match status" value="5"/>
</dbReference>
<evidence type="ECO:0000313" key="5">
    <source>
        <dbReference type="RefSeq" id="XP_021281161.1"/>
    </source>
</evidence>
<dbReference type="Pfam" id="PF20431">
    <property type="entry name" value="E_motif"/>
    <property type="match status" value="1"/>
</dbReference>
<dbReference type="InterPro" id="IPR011990">
    <property type="entry name" value="TPR-like_helical_dom_sf"/>
</dbReference>
<dbReference type="PANTHER" id="PTHR47926">
    <property type="entry name" value="PENTATRICOPEPTIDE REPEAT-CONTAINING PROTEIN"/>
    <property type="match status" value="1"/>
</dbReference>
<feature type="repeat" description="PPR" evidence="3">
    <location>
        <begin position="713"/>
        <end position="747"/>
    </location>
</feature>
<name>A0A6J1A320_9ROSI</name>
<dbReference type="InterPro" id="IPR002885">
    <property type="entry name" value="PPR_rpt"/>
</dbReference>
<dbReference type="SUPFAM" id="SSF53474">
    <property type="entry name" value="alpha/beta-Hydrolases"/>
    <property type="match status" value="1"/>
</dbReference>
<dbReference type="Pfam" id="PF02089">
    <property type="entry name" value="Palm_thioest"/>
    <property type="match status" value="1"/>
</dbReference>
<comment type="similarity">
    <text evidence="1">Belongs to the PPR family. PCMP-H subfamily.</text>
</comment>
<gene>
    <name evidence="5" type="primary">LOC110414352</name>
</gene>
<evidence type="ECO:0000256" key="1">
    <source>
        <dbReference type="ARBA" id="ARBA00006643"/>
    </source>
</evidence>
<dbReference type="SUPFAM" id="SSF48452">
    <property type="entry name" value="TPR-like"/>
    <property type="match status" value="1"/>
</dbReference>
<dbReference type="OrthoDB" id="185373at2759"/>
<evidence type="ECO:0000256" key="3">
    <source>
        <dbReference type="PROSITE-ProRule" id="PRU00708"/>
    </source>
</evidence>
<dbReference type="Gene3D" id="1.25.40.10">
    <property type="entry name" value="Tetratricopeptide repeat domain"/>
    <property type="match status" value="4"/>
</dbReference>
<dbReference type="FunFam" id="1.25.40.10:FF:000364">
    <property type="entry name" value="Pentatricopeptide repeat (PPR-like) superfamily protein"/>
    <property type="match status" value="1"/>
</dbReference>
<dbReference type="Pfam" id="PF13041">
    <property type="entry name" value="PPR_2"/>
    <property type="match status" value="3"/>
</dbReference>
<dbReference type="PANTHER" id="PTHR47926:SF437">
    <property type="entry name" value="PENTACOTRIPEPTIDE-REPEAT REGION OF PRORP DOMAIN-CONTAINING PROTEIN"/>
    <property type="match status" value="1"/>
</dbReference>
<feature type="repeat" description="PPR" evidence="3">
    <location>
        <begin position="576"/>
        <end position="610"/>
    </location>
</feature>
<dbReference type="FunFam" id="1.25.40.10:FF:000333">
    <property type="entry name" value="Pentatricopeptide repeat-containing protein"/>
    <property type="match status" value="1"/>
</dbReference>
<dbReference type="FunFam" id="1.25.40.10:FF:000184">
    <property type="entry name" value="Pentatricopeptide repeat-containing protein, chloroplastic"/>
    <property type="match status" value="1"/>
</dbReference>
<dbReference type="InterPro" id="IPR029058">
    <property type="entry name" value="AB_hydrolase_fold"/>
</dbReference>
<proteinExistence type="inferred from homology"/>
<protein>
    <submittedName>
        <fullName evidence="5">Pentatricopeptide repeat-containing protein At2g44880 isoform X2</fullName>
    </submittedName>
</protein>
<accession>A0A6J1A320</accession>
<dbReference type="GeneID" id="110414352"/>
<dbReference type="InterPro" id="IPR046848">
    <property type="entry name" value="E_motif"/>
</dbReference>
<feature type="repeat" description="PPR" evidence="3">
    <location>
        <begin position="678"/>
        <end position="712"/>
    </location>
</feature>
<reference evidence="5" key="1">
    <citation type="submission" date="2025-08" db="UniProtKB">
        <authorList>
            <consortium name="RefSeq"/>
        </authorList>
    </citation>
    <scope>IDENTIFICATION</scope>
    <source>
        <tissue evidence="5">Leaf</tissue>
    </source>
</reference>
<evidence type="ECO:0000313" key="4">
    <source>
        <dbReference type="Proteomes" id="UP000504621"/>
    </source>
</evidence>
<keyword evidence="2" id="KW-0677">Repeat</keyword>
<feature type="repeat" description="PPR" evidence="3">
    <location>
        <begin position="514"/>
        <end position="548"/>
    </location>
</feature>
<dbReference type="GO" id="GO:0003723">
    <property type="term" value="F:RNA binding"/>
    <property type="evidence" value="ECO:0007669"/>
    <property type="project" value="InterPro"/>
</dbReference>